<sequence length="348" mass="38672">MPIILGINLLIGEIIVTTFMHPKKILVINVARFGDTLLITPILRALKKKWPEASLDVFAHRKTASILENSLYINSIKPFSKNKAVWAKIFAQKQYDLAIVYGTDKALVDYAKCVSSMTVSFSHESGDSHWLTVAPPERLMSAQQERALLVEAIGVTISEWQLDYVATADEIQVAKEFLTQQGITDKKLIGFQLQSFPAKSYRDWPVRYFEEIAHRICKEWPNSHILLLGGPEGKSAADALAQKLGSIATSLAGKLTMRQNAAVMTQLSLYLGVDTGPTHLAGALGIPMVAMYHCFHPGRYLAPQQHPQLIVIEHPVDYAHASREEPMSKISIETVWTALKALLSKSNQ</sequence>
<dbReference type="GO" id="GO:0005829">
    <property type="term" value="C:cytosol"/>
    <property type="evidence" value="ECO:0007669"/>
    <property type="project" value="TreeGrafter"/>
</dbReference>
<dbReference type="CDD" id="cd03789">
    <property type="entry name" value="GT9_LPS_heptosyltransferase"/>
    <property type="match status" value="1"/>
</dbReference>
<name>A0A1B7HZ91_9ENTR</name>
<dbReference type="EMBL" id="LXEP01000021">
    <property type="protein sequence ID" value="OAT21014.1"/>
    <property type="molecule type" value="Genomic_DNA"/>
</dbReference>
<dbReference type="Gene3D" id="3.40.50.2000">
    <property type="entry name" value="Glycogen Phosphorylase B"/>
    <property type="match status" value="2"/>
</dbReference>
<organism evidence="3 4">
    <name type="scientific">Buttiauxella gaviniae ATCC 51604</name>
    <dbReference type="NCBI Taxonomy" id="1354253"/>
    <lineage>
        <taxon>Bacteria</taxon>
        <taxon>Pseudomonadati</taxon>
        <taxon>Pseudomonadota</taxon>
        <taxon>Gammaproteobacteria</taxon>
        <taxon>Enterobacterales</taxon>
        <taxon>Enterobacteriaceae</taxon>
        <taxon>Buttiauxella</taxon>
    </lineage>
</organism>
<keyword evidence="1 3" id="KW-0328">Glycosyltransferase</keyword>
<evidence type="ECO:0000313" key="3">
    <source>
        <dbReference type="EMBL" id="OAT21014.1"/>
    </source>
</evidence>
<dbReference type="AlphaFoldDB" id="A0A1B7HZ91"/>
<dbReference type="Pfam" id="PF01075">
    <property type="entry name" value="Glyco_transf_9"/>
    <property type="match status" value="1"/>
</dbReference>
<comment type="caution">
    <text evidence="3">The sequence shown here is derived from an EMBL/GenBank/DDBJ whole genome shotgun (WGS) entry which is preliminary data.</text>
</comment>
<evidence type="ECO:0000313" key="4">
    <source>
        <dbReference type="Proteomes" id="UP000078504"/>
    </source>
</evidence>
<dbReference type="InterPro" id="IPR051199">
    <property type="entry name" value="LPS_LOS_Heptosyltrfase"/>
</dbReference>
<evidence type="ECO:0000256" key="2">
    <source>
        <dbReference type="ARBA" id="ARBA00022679"/>
    </source>
</evidence>
<protein>
    <submittedName>
        <fullName evidence="3">ADP-heptose--lipooligosaccharide heptosyltransferase II</fullName>
        <ecNumber evidence="3">2.4.-.-</ecNumber>
        <ecNumber evidence="3">2.4.1.-</ecNumber>
    </submittedName>
</protein>
<dbReference type="InterPro" id="IPR002201">
    <property type="entry name" value="Glyco_trans_9"/>
</dbReference>
<accession>A0A1B7HZ91</accession>
<proteinExistence type="predicted"/>
<dbReference type="PATRIC" id="fig|1354253.4.peg.2312"/>
<dbReference type="EC" id="2.4.1.-" evidence="3"/>
<dbReference type="EC" id="2.4.-.-" evidence="3"/>
<dbReference type="GO" id="GO:0009244">
    <property type="term" value="P:lipopolysaccharide core region biosynthetic process"/>
    <property type="evidence" value="ECO:0007669"/>
    <property type="project" value="TreeGrafter"/>
</dbReference>
<evidence type="ECO:0000256" key="1">
    <source>
        <dbReference type="ARBA" id="ARBA00022676"/>
    </source>
</evidence>
<gene>
    <name evidence="3" type="ORF">M977_02264</name>
</gene>
<dbReference type="SUPFAM" id="SSF53756">
    <property type="entry name" value="UDP-Glycosyltransferase/glycogen phosphorylase"/>
    <property type="match status" value="1"/>
</dbReference>
<dbReference type="PANTHER" id="PTHR30160">
    <property type="entry name" value="TETRAACYLDISACCHARIDE 4'-KINASE-RELATED"/>
    <property type="match status" value="1"/>
</dbReference>
<reference evidence="3 4" key="1">
    <citation type="submission" date="2016-04" db="EMBL/GenBank/DDBJ databases">
        <title>ATOL: Assembling a taxonomically balanced genome-scale reconstruction of the evolutionary history of the Enterobacteriaceae.</title>
        <authorList>
            <person name="Plunkett G.III."/>
            <person name="Neeno-Eckwall E.C."/>
            <person name="Glasner J.D."/>
            <person name="Perna N.T."/>
        </authorList>
    </citation>
    <scope>NUCLEOTIDE SEQUENCE [LARGE SCALE GENOMIC DNA]</scope>
    <source>
        <strain evidence="3 4">ATCC 51604</strain>
    </source>
</reference>
<dbReference type="Proteomes" id="UP000078504">
    <property type="component" value="Unassembled WGS sequence"/>
</dbReference>
<keyword evidence="2 3" id="KW-0808">Transferase</keyword>
<dbReference type="GO" id="GO:0008713">
    <property type="term" value="F:ADP-heptose-lipopolysaccharide heptosyltransferase activity"/>
    <property type="evidence" value="ECO:0007669"/>
    <property type="project" value="TreeGrafter"/>
</dbReference>